<dbReference type="Gene3D" id="3.40.50.300">
    <property type="entry name" value="P-loop containing nucleotide triphosphate hydrolases"/>
    <property type="match status" value="1"/>
</dbReference>
<dbReference type="EMBL" id="JAMZDX010000002">
    <property type="protein sequence ID" value="MCP2309006.1"/>
    <property type="molecule type" value="Genomic_DNA"/>
</dbReference>
<reference evidence="2 3" key="1">
    <citation type="submission" date="2022-06" db="EMBL/GenBank/DDBJ databases">
        <title>Sequencing the genomes of 1000 actinobacteria strains.</title>
        <authorList>
            <person name="Klenk H.-P."/>
        </authorList>
    </citation>
    <scope>NUCLEOTIDE SEQUENCE [LARGE SCALE GENOMIC DNA]</scope>
    <source>
        <strain evidence="2 3">DSM 41656</strain>
    </source>
</reference>
<evidence type="ECO:0000259" key="1">
    <source>
        <dbReference type="SMART" id="SM00382"/>
    </source>
</evidence>
<sequence length="381" mass="40261">MDESNIRTLTADAKTIGEAVALAGEGLVAREVLTEVIALCAVAGEHLLVVGAPGTAKSEAVRRVAGQLGGRYFEYLLGRFTEPNELFGPVDLRRLREGTVEFETAGMLPEAEIAFLDEVFLGSTAVLNTLLGLLNERVFRRGRTVLASPLRVCVAAANHLPEDPALAAFADRFLARLFVEPVPDARLEELLAGGRRTTPAGTLGGPGVLDALDRLSTAARHCDLTAVTPLVAAALRRLREAGVPISDRRAVRSQRLVAAAAVLDGRTTASAADLWVLPLIAPDADTQALARDSLTDLLEHSANAGLLHAAEELSRGARARAERLARAGTDLIARYGAAPTDRDARLAIEATLREIDAGFDPADLPEPLAAVRAQLAAAVRP</sequence>
<dbReference type="InterPro" id="IPR003593">
    <property type="entry name" value="AAA+_ATPase"/>
</dbReference>
<name>A0ABT1IV52_9ACTN</name>
<dbReference type="SUPFAM" id="SSF52540">
    <property type="entry name" value="P-loop containing nucleoside triphosphate hydrolases"/>
    <property type="match status" value="1"/>
</dbReference>
<feature type="domain" description="AAA+ ATPase" evidence="1">
    <location>
        <begin position="43"/>
        <end position="183"/>
    </location>
</feature>
<dbReference type="SMART" id="SM00382">
    <property type="entry name" value="AAA"/>
    <property type="match status" value="1"/>
</dbReference>
<dbReference type="Proteomes" id="UP001206483">
    <property type="component" value="Unassembled WGS sequence"/>
</dbReference>
<dbReference type="Pfam" id="PF17868">
    <property type="entry name" value="AAA_lid_8"/>
    <property type="match status" value="1"/>
</dbReference>
<keyword evidence="2" id="KW-0378">Hydrolase</keyword>
<dbReference type="PANTHER" id="PTHR32204">
    <property type="entry name" value="ATPASE RAVA"/>
    <property type="match status" value="1"/>
</dbReference>
<dbReference type="Pfam" id="PF20030">
    <property type="entry name" value="bpMoxR"/>
    <property type="match status" value="1"/>
</dbReference>
<dbReference type="InterPro" id="IPR045427">
    <property type="entry name" value="MoxR"/>
</dbReference>
<accession>A0ABT1IV52</accession>
<dbReference type="GO" id="GO:0016787">
    <property type="term" value="F:hydrolase activity"/>
    <property type="evidence" value="ECO:0007669"/>
    <property type="project" value="UniProtKB-KW"/>
</dbReference>
<dbReference type="InterPro" id="IPR050513">
    <property type="entry name" value="RavA_ATPases"/>
</dbReference>
<proteinExistence type="predicted"/>
<organism evidence="2 3">
    <name type="scientific">Kitasatospora paracochleata</name>
    <dbReference type="NCBI Taxonomy" id="58354"/>
    <lineage>
        <taxon>Bacteria</taxon>
        <taxon>Bacillati</taxon>
        <taxon>Actinomycetota</taxon>
        <taxon>Actinomycetes</taxon>
        <taxon>Kitasatosporales</taxon>
        <taxon>Streptomycetaceae</taxon>
        <taxon>Kitasatospora</taxon>
    </lineage>
</organism>
<evidence type="ECO:0000313" key="3">
    <source>
        <dbReference type="Proteomes" id="UP001206483"/>
    </source>
</evidence>
<keyword evidence="3" id="KW-1185">Reference proteome</keyword>
<gene>
    <name evidence="2" type="ORF">FHR36_002130</name>
</gene>
<dbReference type="InterPro" id="IPR027417">
    <property type="entry name" value="P-loop_NTPase"/>
</dbReference>
<dbReference type="EC" id="3.6.3.-" evidence="2"/>
<protein>
    <submittedName>
        <fullName evidence="2">MoxR-like ATPase</fullName>
        <ecNumber evidence="2">3.6.3.-</ecNumber>
    </submittedName>
</protein>
<dbReference type="CDD" id="cd00009">
    <property type="entry name" value="AAA"/>
    <property type="match status" value="1"/>
</dbReference>
<dbReference type="PANTHER" id="PTHR32204:SF0">
    <property type="entry name" value="ATPASE RAVA"/>
    <property type="match status" value="1"/>
</dbReference>
<dbReference type="RefSeq" id="WP_253795953.1">
    <property type="nucleotide sequence ID" value="NZ_BAAAUB010000061.1"/>
</dbReference>
<evidence type="ECO:0000313" key="2">
    <source>
        <dbReference type="EMBL" id="MCP2309006.1"/>
    </source>
</evidence>
<dbReference type="InterPro" id="IPR041538">
    <property type="entry name" value="RavA-like_AAA_lid"/>
</dbReference>
<comment type="caution">
    <text evidence="2">The sequence shown here is derived from an EMBL/GenBank/DDBJ whole genome shotgun (WGS) entry which is preliminary data.</text>
</comment>